<evidence type="ECO:0000313" key="7">
    <source>
        <dbReference type="EMBL" id="KAJ4454925.1"/>
    </source>
</evidence>
<dbReference type="SMART" id="SM00968">
    <property type="entry name" value="SMC_hinge"/>
    <property type="match status" value="1"/>
</dbReference>
<evidence type="ECO:0000256" key="5">
    <source>
        <dbReference type="SAM" id="Coils"/>
    </source>
</evidence>
<sequence length="275" mass="29867">MDLCTISNPKYTVSTPSTCVPSATPPPATVPSCSAVCLLCLAPSCSSPPAHVIPTCSSLLGLAPPWLAMCGQTAITVAMGKAMDAIVVEDEKTAKECIQYMREQRSGTATFLPLDTLRTKPIDDRLRLLGHDTRLATDLLQFETRFVKAISYACGNVVVCPTLDVARELCFGAGSHKMKCVALDGTLIHKSGLITGGRSGIERMAQRWEAKDVEALKRRRDRLIQELQEVNKVRKTARNEKGIEALLKTSVPPFPSDPRHPTLVDVDVDDRVLIG</sequence>
<evidence type="ECO:0000256" key="1">
    <source>
        <dbReference type="ARBA" id="ARBA00022618"/>
    </source>
</evidence>
<organism evidence="7 8">
    <name type="scientific">Paratrimastix pyriformis</name>
    <dbReference type="NCBI Taxonomy" id="342808"/>
    <lineage>
        <taxon>Eukaryota</taxon>
        <taxon>Metamonada</taxon>
        <taxon>Preaxostyla</taxon>
        <taxon>Paratrimastigidae</taxon>
        <taxon>Paratrimastix</taxon>
    </lineage>
</organism>
<keyword evidence="3" id="KW-0539">Nucleus</keyword>
<keyword evidence="4" id="KW-0131">Cell cycle</keyword>
<comment type="caution">
    <text evidence="7">The sequence shown here is derived from an EMBL/GenBank/DDBJ whole genome shotgun (WGS) entry which is preliminary data.</text>
</comment>
<keyword evidence="8" id="KW-1185">Reference proteome</keyword>
<reference evidence="7" key="1">
    <citation type="journal article" date="2022" name="bioRxiv">
        <title>Genomics of Preaxostyla Flagellates Illuminates Evolutionary Transitions and the Path Towards Mitochondrial Loss.</title>
        <authorList>
            <person name="Novak L.V.F."/>
            <person name="Treitli S.C."/>
            <person name="Pyrih J."/>
            <person name="Halakuc P."/>
            <person name="Pipaliya S.V."/>
            <person name="Vacek V."/>
            <person name="Brzon O."/>
            <person name="Soukal P."/>
            <person name="Eme L."/>
            <person name="Dacks J.B."/>
            <person name="Karnkowska A."/>
            <person name="Elias M."/>
            <person name="Hampl V."/>
        </authorList>
    </citation>
    <scope>NUCLEOTIDE SEQUENCE</scope>
    <source>
        <strain evidence="7">RCP-MX</strain>
    </source>
</reference>
<dbReference type="Gene3D" id="1.20.1060.20">
    <property type="match status" value="1"/>
</dbReference>
<dbReference type="Pfam" id="PF06470">
    <property type="entry name" value="SMC_hinge"/>
    <property type="match status" value="1"/>
</dbReference>
<dbReference type="InterPro" id="IPR010935">
    <property type="entry name" value="SMC_hinge"/>
</dbReference>
<dbReference type="PANTHER" id="PTHR18937:SF12">
    <property type="entry name" value="STRUCTURAL MAINTENANCE OF CHROMOSOMES PROTEIN"/>
    <property type="match status" value="1"/>
</dbReference>
<accession>A0ABQ8UC22</accession>
<feature type="domain" description="SMC hinge" evidence="6">
    <location>
        <begin position="50"/>
        <end position="170"/>
    </location>
</feature>
<gene>
    <name evidence="7" type="ORF">PAPYR_10275</name>
</gene>
<evidence type="ECO:0000259" key="6">
    <source>
        <dbReference type="SMART" id="SM00968"/>
    </source>
</evidence>
<proteinExistence type="predicted"/>
<protein>
    <submittedName>
        <fullName evidence="7">Cohesin complex subunit psm1</fullName>
    </submittedName>
</protein>
<keyword evidence="1" id="KW-0132">Cell division</keyword>
<evidence type="ECO:0000313" key="8">
    <source>
        <dbReference type="Proteomes" id="UP001141327"/>
    </source>
</evidence>
<keyword evidence="2" id="KW-0498">Mitosis</keyword>
<feature type="coiled-coil region" evidence="5">
    <location>
        <begin position="213"/>
        <end position="240"/>
    </location>
</feature>
<evidence type="ECO:0000256" key="3">
    <source>
        <dbReference type="ARBA" id="ARBA00023242"/>
    </source>
</evidence>
<dbReference type="SUPFAM" id="SSF75553">
    <property type="entry name" value="Smc hinge domain"/>
    <property type="match status" value="1"/>
</dbReference>
<evidence type="ECO:0000256" key="2">
    <source>
        <dbReference type="ARBA" id="ARBA00022776"/>
    </source>
</evidence>
<dbReference type="Proteomes" id="UP001141327">
    <property type="component" value="Unassembled WGS sequence"/>
</dbReference>
<dbReference type="PANTHER" id="PTHR18937">
    <property type="entry name" value="STRUCTURAL MAINTENANCE OF CHROMOSOMES SMC FAMILY MEMBER"/>
    <property type="match status" value="1"/>
</dbReference>
<dbReference type="Gene3D" id="3.30.70.1620">
    <property type="match status" value="1"/>
</dbReference>
<keyword evidence="5" id="KW-0175">Coiled coil</keyword>
<dbReference type="EMBL" id="JAPMOS010000128">
    <property type="protein sequence ID" value="KAJ4454925.1"/>
    <property type="molecule type" value="Genomic_DNA"/>
</dbReference>
<name>A0ABQ8UC22_9EUKA</name>
<dbReference type="InterPro" id="IPR036277">
    <property type="entry name" value="SMC_hinge_sf"/>
</dbReference>
<evidence type="ECO:0000256" key="4">
    <source>
        <dbReference type="ARBA" id="ARBA00023306"/>
    </source>
</evidence>